<gene>
    <name evidence="1" type="ORF">BDR25DRAFT_122047</name>
</gene>
<organism evidence="1 2">
    <name type="scientific">Lindgomyces ingoldianus</name>
    <dbReference type="NCBI Taxonomy" id="673940"/>
    <lineage>
        <taxon>Eukaryota</taxon>
        <taxon>Fungi</taxon>
        <taxon>Dikarya</taxon>
        <taxon>Ascomycota</taxon>
        <taxon>Pezizomycotina</taxon>
        <taxon>Dothideomycetes</taxon>
        <taxon>Pleosporomycetidae</taxon>
        <taxon>Pleosporales</taxon>
        <taxon>Lindgomycetaceae</taxon>
        <taxon>Lindgomyces</taxon>
    </lineage>
</organism>
<proteinExistence type="predicted"/>
<keyword evidence="2" id="KW-1185">Reference proteome</keyword>
<name>A0ACB6R7Z6_9PLEO</name>
<reference evidence="1" key="1">
    <citation type="journal article" date="2020" name="Stud. Mycol.">
        <title>101 Dothideomycetes genomes: a test case for predicting lifestyles and emergence of pathogens.</title>
        <authorList>
            <person name="Haridas S."/>
            <person name="Albert R."/>
            <person name="Binder M."/>
            <person name="Bloem J."/>
            <person name="Labutti K."/>
            <person name="Salamov A."/>
            <person name="Andreopoulos B."/>
            <person name="Baker S."/>
            <person name="Barry K."/>
            <person name="Bills G."/>
            <person name="Bluhm B."/>
            <person name="Cannon C."/>
            <person name="Castanera R."/>
            <person name="Culley D."/>
            <person name="Daum C."/>
            <person name="Ezra D."/>
            <person name="Gonzalez J."/>
            <person name="Henrissat B."/>
            <person name="Kuo A."/>
            <person name="Liang C."/>
            <person name="Lipzen A."/>
            <person name="Lutzoni F."/>
            <person name="Magnuson J."/>
            <person name="Mondo S."/>
            <person name="Nolan M."/>
            <person name="Ohm R."/>
            <person name="Pangilinan J."/>
            <person name="Park H.-J."/>
            <person name="Ramirez L."/>
            <person name="Alfaro M."/>
            <person name="Sun H."/>
            <person name="Tritt A."/>
            <person name="Yoshinaga Y."/>
            <person name="Zwiers L.-H."/>
            <person name="Turgeon B."/>
            <person name="Goodwin S."/>
            <person name="Spatafora J."/>
            <person name="Crous P."/>
            <person name="Grigoriev I."/>
        </authorList>
    </citation>
    <scope>NUCLEOTIDE SEQUENCE</scope>
    <source>
        <strain evidence="1">ATCC 200398</strain>
    </source>
</reference>
<comment type="caution">
    <text evidence="1">The sequence shown here is derived from an EMBL/GenBank/DDBJ whole genome shotgun (WGS) entry which is preliminary data.</text>
</comment>
<dbReference type="EMBL" id="MU003498">
    <property type="protein sequence ID" value="KAF2474442.1"/>
    <property type="molecule type" value="Genomic_DNA"/>
</dbReference>
<accession>A0ACB6R7Z6</accession>
<sequence length="141" mass="16226">MQGSSRWRAIQKRGRRTGGKASFLISVVRMFSSICQNTEPLSPIDKRWCPFSDADQATLSATPQPLGLCCWGLCPITLRERRDNECFSRTPLIRSMRDPHYTFSLVGGSVWVRLRRDQLQLLEVSIYIHTPRVMARRINIC</sequence>
<protein>
    <submittedName>
        <fullName evidence="1">Uncharacterized protein</fullName>
    </submittedName>
</protein>
<evidence type="ECO:0000313" key="2">
    <source>
        <dbReference type="Proteomes" id="UP000799755"/>
    </source>
</evidence>
<dbReference type="Proteomes" id="UP000799755">
    <property type="component" value="Unassembled WGS sequence"/>
</dbReference>
<evidence type="ECO:0000313" key="1">
    <source>
        <dbReference type="EMBL" id="KAF2474442.1"/>
    </source>
</evidence>